<organism evidence="1 2">
    <name type="scientific">Pocillopora damicornis</name>
    <name type="common">Cauliflower coral</name>
    <name type="synonym">Millepora damicornis</name>
    <dbReference type="NCBI Taxonomy" id="46731"/>
    <lineage>
        <taxon>Eukaryota</taxon>
        <taxon>Metazoa</taxon>
        <taxon>Cnidaria</taxon>
        <taxon>Anthozoa</taxon>
        <taxon>Hexacorallia</taxon>
        <taxon>Scleractinia</taxon>
        <taxon>Astrocoeniina</taxon>
        <taxon>Pocilloporidae</taxon>
        <taxon>Pocillopora</taxon>
    </lineage>
</organism>
<gene>
    <name evidence="1" type="ORF">pdam_00012084</name>
</gene>
<reference evidence="1 2" key="1">
    <citation type="journal article" date="2018" name="Sci. Rep.">
        <title>Comparative analysis of the Pocillopora damicornis genome highlights role of immune system in coral evolution.</title>
        <authorList>
            <person name="Cunning R."/>
            <person name="Bay R.A."/>
            <person name="Gillette P."/>
            <person name="Baker A.C."/>
            <person name="Traylor-Knowles N."/>
        </authorList>
    </citation>
    <scope>NUCLEOTIDE SEQUENCE [LARGE SCALE GENOMIC DNA]</scope>
    <source>
        <strain evidence="1">RSMAS</strain>
        <tissue evidence="1">Whole animal</tissue>
    </source>
</reference>
<dbReference type="AlphaFoldDB" id="A0A3M6UR77"/>
<accession>A0A3M6UR77</accession>
<evidence type="ECO:0000313" key="2">
    <source>
        <dbReference type="Proteomes" id="UP000275408"/>
    </source>
</evidence>
<name>A0A3M6UR77_POCDA</name>
<dbReference type="EMBL" id="RCHS01000902">
    <property type="protein sequence ID" value="RMX56155.1"/>
    <property type="molecule type" value="Genomic_DNA"/>
</dbReference>
<dbReference type="Proteomes" id="UP000275408">
    <property type="component" value="Unassembled WGS sequence"/>
</dbReference>
<sequence length="83" mass="9150">MEYRLNIGNATVPKDSLGPYKGCSFGAWDEDPSFCKDRGAGGTVLRQNVIGVFPNCENPQPLGMKNWEYLDFTSPTNSNPTFS</sequence>
<keyword evidence="2" id="KW-1185">Reference proteome</keyword>
<comment type="caution">
    <text evidence="1">The sequence shown here is derived from an EMBL/GenBank/DDBJ whole genome shotgun (WGS) entry which is preliminary data.</text>
</comment>
<protein>
    <submittedName>
        <fullName evidence="1">Uncharacterized protein</fullName>
    </submittedName>
</protein>
<evidence type="ECO:0000313" key="1">
    <source>
        <dbReference type="EMBL" id="RMX56155.1"/>
    </source>
</evidence>
<proteinExistence type="predicted"/>